<dbReference type="Pfam" id="PF04748">
    <property type="entry name" value="Polysacc_deac_2"/>
    <property type="match status" value="1"/>
</dbReference>
<keyword evidence="2" id="KW-0472">Membrane</keyword>
<keyword evidence="2" id="KW-0812">Transmembrane</keyword>
<dbReference type="EMBL" id="JAGMWN010000013">
    <property type="protein sequence ID" value="MBP5859006.1"/>
    <property type="molecule type" value="Genomic_DNA"/>
</dbReference>
<dbReference type="InterPro" id="IPR011330">
    <property type="entry name" value="Glyco_hydro/deAcase_b/a-brl"/>
</dbReference>
<dbReference type="RefSeq" id="WP_210683592.1">
    <property type="nucleotide sequence ID" value="NZ_JAGMWN010000013.1"/>
</dbReference>
<keyword evidence="4" id="KW-1185">Reference proteome</keyword>
<feature type="compositionally biased region" description="Low complexity" evidence="1">
    <location>
        <begin position="116"/>
        <end position="128"/>
    </location>
</feature>
<feature type="region of interest" description="Disordered" evidence="1">
    <location>
        <begin position="1"/>
        <end position="40"/>
    </location>
</feature>
<reference evidence="3" key="1">
    <citation type="submission" date="2021-04" db="EMBL/GenBank/DDBJ databases">
        <authorList>
            <person name="Zhang D.-C."/>
        </authorList>
    </citation>
    <scope>NUCLEOTIDE SEQUENCE</scope>
    <source>
        <strain evidence="3">CGMCC 1.15697</strain>
    </source>
</reference>
<feature type="region of interest" description="Disordered" evidence="1">
    <location>
        <begin position="107"/>
        <end position="169"/>
    </location>
</feature>
<proteinExistence type="predicted"/>
<keyword evidence="2" id="KW-1133">Transmembrane helix</keyword>
<comment type="caution">
    <text evidence="3">The sequence shown here is derived from an EMBL/GenBank/DDBJ whole genome shotgun (WGS) entry which is preliminary data.</text>
</comment>
<dbReference type="AlphaFoldDB" id="A0A8J7V2N6"/>
<accession>A0A8J7V2N6</accession>
<protein>
    <submittedName>
        <fullName evidence="3">Divergent polysaccharide deacetylase family protein</fullName>
    </submittedName>
</protein>
<gene>
    <name evidence="3" type="ORF">KAJ83_18445</name>
</gene>
<name>A0A8J7V2N6_9PROT</name>
<dbReference type="InterPro" id="IPR006837">
    <property type="entry name" value="Divergent_DAC"/>
</dbReference>
<dbReference type="Gene3D" id="3.20.20.370">
    <property type="entry name" value="Glycoside hydrolase/deacetylase"/>
    <property type="match status" value="1"/>
</dbReference>
<dbReference type="CDD" id="cd10936">
    <property type="entry name" value="CE4_DAC2"/>
    <property type="match status" value="1"/>
</dbReference>
<dbReference type="PANTHER" id="PTHR30105">
    <property type="entry name" value="UNCHARACTERIZED YIBQ-RELATED"/>
    <property type="match status" value="1"/>
</dbReference>
<evidence type="ECO:0000256" key="1">
    <source>
        <dbReference type="SAM" id="MobiDB-lite"/>
    </source>
</evidence>
<evidence type="ECO:0000313" key="3">
    <source>
        <dbReference type="EMBL" id="MBP5859006.1"/>
    </source>
</evidence>
<dbReference type="PANTHER" id="PTHR30105:SF2">
    <property type="entry name" value="DIVERGENT POLYSACCHARIDE DEACETYLASE SUPERFAMILY"/>
    <property type="match status" value="1"/>
</dbReference>
<sequence>MSRSEGGSPFSRLMARVRGKTVATPTKFPDRTSETDDDDDIPAHLKPTFLERHGQRIALAAGYFLFVAAIAGTGLYLWLNEDTILEAEKARRPSLLVEDLRPEIVRVGADGEEASPETAAPTPAGAAPEGEESGNQEANLQQDEPERTAGAEQAPVEGAEAPETADAEQAAEDVALLAPHPDPALVEESPTGPLPRIAADGREPWRVYSRPFNALETRPRIAIVVTDVGIADDTTAQAIAMPGPVTLAMASYSRKLTEYIAAARDRGHEVLLTLPMEPRDYPRSDPGPYALMTTIDDAANMERLNWVLSRATGYIGVANYQGSAFTANATALQPIMTSLADRGLVYFDTLEDATSAAPRIATGVGAPAVTADIVADDTLSRAAILRKLNEAEVIAKARETAIVLVRPYPVSIARVQSWAKELQSRGIVLAPLSAVIRARASSS</sequence>
<dbReference type="Proteomes" id="UP000672602">
    <property type="component" value="Unassembled WGS sequence"/>
</dbReference>
<evidence type="ECO:0000313" key="4">
    <source>
        <dbReference type="Proteomes" id="UP000672602"/>
    </source>
</evidence>
<dbReference type="GO" id="GO:0005975">
    <property type="term" value="P:carbohydrate metabolic process"/>
    <property type="evidence" value="ECO:0007669"/>
    <property type="project" value="InterPro"/>
</dbReference>
<feature type="transmembrane region" description="Helical" evidence="2">
    <location>
        <begin position="57"/>
        <end position="79"/>
    </location>
</feature>
<dbReference type="SUPFAM" id="SSF88713">
    <property type="entry name" value="Glycoside hydrolase/deacetylase"/>
    <property type="match status" value="1"/>
</dbReference>
<organism evidence="3 4">
    <name type="scientific">Marivibrio halodurans</name>
    <dbReference type="NCBI Taxonomy" id="2039722"/>
    <lineage>
        <taxon>Bacteria</taxon>
        <taxon>Pseudomonadati</taxon>
        <taxon>Pseudomonadota</taxon>
        <taxon>Alphaproteobacteria</taxon>
        <taxon>Rhodospirillales</taxon>
        <taxon>Rhodospirillaceae</taxon>
        <taxon>Marivibrio</taxon>
    </lineage>
</organism>
<evidence type="ECO:0000256" key="2">
    <source>
        <dbReference type="SAM" id="Phobius"/>
    </source>
</evidence>